<evidence type="ECO:0000256" key="1">
    <source>
        <dbReference type="SAM" id="SignalP"/>
    </source>
</evidence>
<protein>
    <recommendedName>
        <fullName evidence="6">Bacterial CdiA-CT RNAse A domain-containing protein</fullName>
    </recommendedName>
</protein>
<evidence type="ECO:0000313" key="2">
    <source>
        <dbReference type="EMBL" id="KFX08914.1"/>
    </source>
</evidence>
<dbReference type="EMBL" id="JQOH01000003">
    <property type="protein sequence ID" value="KGA29021.1"/>
    <property type="molecule type" value="Genomic_DNA"/>
</dbReference>
<feature type="signal peptide" evidence="1">
    <location>
        <begin position="1"/>
        <end position="33"/>
    </location>
</feature>
<dbReference type="Proteomes" id="UP000029257">
    <property type="component" value="Unassembled WGS sequence"/>
</dbReference>
<proteinExistence type="predicted"/>
<reference evidence="4 5" key="1">
    <citation type="submission" date="2014-08" db="EMBL/GenBank/DDBJ databases">
        <title>Genome sequences of NCPPB Pectobacterium isolates.</title>
        <authorList>
            <person name="Glover R.H."/>
            <person name="Sapp M."/>
            <person name="Elphinstone J."/>
        </authorList>
    </citation>
    <scope>NUCLEOTIDE SEQUENCE [LARGE SCALE GENOMIC DNA]</scope>
    <source>
        <strain evidence="2 4">NCPPB 3701</strain>
        <strain evidence="3 5">NCPPB3702</strain>
    </source>
</reference>
<sequence length="182" mass="19712">MSVKHVFFRNVKRHSIISAVAASLFLFSTGAMAAKVGAACVLPGTNGLTEAEWAAAQDAAESDGHLVACHIDKNTTWLAQRTQGLQDPPCPQRPVVSAWTSAKVMWDHVGKQITEFCNAPEDGQMFKRIDTVLKGDGKGDAGNGYDSNNNPPAFAIADNQRAVTIMNKRHGKWYVLTGYPIK</sequence>
<dbReference type="EMBL" id="JQHP01000002">
    <property type="protein sequence ID" value="KFX08914.1"/>
    <property type="molecule type" value="Genomic_DNA"/>
</dbReference>
<evidence type="ECO:0000313" key="3">
    <source>
        <dbReference type="EMBL" id="KGA29021.1"/>
    </source>
</evidence>
<dbReference type="RefSeq" id="WP_005973915.1">
    <property type="nucleotide sequence ID" value="NZ_JQHP01000002.1"/>
</dbReference>
<dbReference type="Proteomes" id="UP000029436">
    <property type="component" value="Unassembled WGS sequence"/>
</dbReference>
<comment type="caution">
    <text evidence="2">The sequence shown here is derived from an EMBL/GenBank/DDBJ whole genome shotgun (WGS) entry which is preliminary data.</text>
</comment>
<evidence type="ECO:0000313" key="4">
    <source>
        <dbReference type="Proteomes" id="UP000029257"/>
    </source>
</evidence>
<feature type="chain" id="PRO_5043744397" description="Bacterial CdiA-CT RNAse A domain-containing protein" evidence="1">
    <location>
        <begin position="34"/>
        <end position="182"/>
    </location>
</feature>
<keyword evidence="1" id="KW-0732">Signal</keyword>
<dbReference type="AlphaFoldDB" id="A0AAW3EJG5"/>
<accession>A0AAW3EJG5</accession>
<name>A0AAW3EJG5_9GAMM</name>
<keyword evidence="5" id="KW-1185">Reference proteome</keyword>
<gene>
    <name evidence="2" type="ORF">JV38_04250</name>
    <name evidence="3" type="ORF">KU73_07975</name>
</gene>
<evidence type="ECO:0008006" key="6">
    <source>
        <dbReference type="Google" id="ProtNLM"/>
    </source>
</evidence>
<evidence type="ECO:0000313" key="5">
    <source>
        <dbReference type="Proteomes" id="UP000029436"/>
    </source>
</evidence>
<organism evidence="2 4">
    <name type="scientific">Pectobacterium wasabiae</name>
    <dbReference type="NCBI Taxonomy" id="55208"/>
    <lineage>
        <taxon>Bacteria</taxon>
        <taxon>Pseudomonadati</taxon>
        <taxon>Pseudomonadota</taxon>
        <taxon>Gammaproteobacteria</taxon>
        <taxon>Enterobacterales</taxon>
        <taxon>Pectobacteriaceae</taxon>
        <taxon>Pectobacterium</taxon>
    </lineage>
</organism>